<accession>A0A3M7MA72</accession>
<dbReference type="Proteomes" id="UP000265663">
    <property type="component" value="Unassembled WGS sequence"/>
</dbReference>
<sequence length="198" mass="22461">MAPRYYATNFEAIIVETDRSLRNNSGVLIKEDGTVQAVWLSYLGDDKVYHYGLATSNFHPILNEIRDDKIPKLRVLNVEFGTLTMNQAHHMGVSEAWIEKVEAADPERHQLLKVERVSSYHDCGLNEGDVLLTLGKKLVKSSYDLDVMYKNDFLDAVVVRKGEEKAIRVSTVPTDDFETDHLVIFCGGTFQRPHQAVH</sequence>
<dbReference type="EMBL" id="KE747827">
    <property type="protein sequence ID" value="RMZ71421.1"/>
    <property type="molecule type" value="Genomic_DNA"/>
</dbReference>
<dbReference type="AlphaFoldDB" id="A0A3M7MA72"/>
<dbReference type="PANTHER" id="PTHR46366">
    <property type="entry name" value="PRO-APOPTOTIC SERINE PROTEASE NMA111"/>
    <property type="match status" value="1"/>
</dbReference>
<dbReference type="GO" id="GO:0008233">
    <property type="term" value="F:peptidase activity"/>
    <property type="evidence" value="ECO:0007669"/>
    <property type="project" value="UniProtKB-KW"/>
</dbReference>
<proteinExistence type="predicted"/>
<gene>
    <name evidence="1" type="ORF">GMOD_00006509</name>
</gene>
<dbReference type="GO" id="GO:0006508">
    <property type="term" value="P:proteolysis"/>
    <property type="evidence" value="ECO:0007669"/>
    <property type="project" value="UniProtKB-KW"/>
</dbReference>
<evidence type="ECO:0000313" key="2">
    <source>
        <dbReference type="Proteomes" id="UP000265663"/>
    </source>
</evidence>
<keyword evidence="1" id="KW-0645">Protease</keyword>
<name>A0A3M7MA72_9PLEO</name>
<protein>
    <submittedName>
        <fullName evidence="1">Pro-apoptotic serine protease</fullName>
    </submittedName>
</protein>
<organism evidence="1 2">
    <name type="scientific">Pyrenophora seminiperda CCB06</name>
    <dbReference type="NCBI Taxonomy" id="1302712"/>
    <lineage>
        <taxon>Eukaryota</taxon>
        <taxon>Fungi</taxon>
        <taxon>Dikarya</taxon>
        <taxon>Ascomycota</taxon>
        <taxon>Pezizomycotina</taxon>
        <taxon>Dothideomycetes</taxon>
        <taxon>Pleosporomycetidae</taxon>
        <taxon>Pleosporales</taxon>
        <taxon>Pleosporineae</taxon>
        <taxon>Pleosporaceae</taxon>
        <taxon>Pyrenophora</taxon>
    </lineage>
</organism>
<dbReference type="PANTHER" id="PTHR46366:SF8">
    <property type="entry name" value="PRO-APOPTOTIC SERINE PROTEASE NMA111"/>
    <property type="match status" value="1"/>
</dbReference>
<keyword evidence="2" id="KW-1185">Reference proteome</keyword>
<evidence type="ECO:0000313" key="1">
    <source>
        <dbReference type="EMBL" id="RMZ71421.1"/>
    </source>
</evidence>
<dbReference type="OrthoDB" id="4217619at2759"/>
<keyword evidence="1" id="KW-0378">Hydrolase</keyword>
<reference evidence="1 2" key="1">
    <citation type="journal article" date="2014" name="PLoS ONE">
        <title>De novo Genome Assembly of the Fungal Plant Pathogen Pyrenophora semeniperda.</title>
        <authorList>
            <person name="Soliai M.M."/>
            <person name="Meyer S.E."/>
            <person name="Udall J.A."/>
            <person name="Elzinga D.E."/>
            <person name="Hermansen R.A."/>
            <person name="Bodily P.M."/>
            <person name="Hart A.A."/>
            <person name="Coleman C.E."/>
        </authorList>
    </citation>
    <scope>NUCLEOTIDE SEQUENCE [LARGE SCALE GENOMIC DNA]</scope>
    <source>
        <strain evidence="1 2">CCB06</strain>
        <tissue evidence="1">Mycelium</tissue>
    </source>
</reference>